<feature type="signal peptide" evidence="2">
    <location>
        <begin position="1"/>
        <end position="23"/>
    </location>
</feature>
<feature type="non-terminal residue" evidence="3">
    <location>
        <position position="139"/>
    </location>
</feature>
<proteinExistence type="predicted"/>
<name>A0A699UVW1_TANCI</name>
<gene>
    <name evidence="3" type="ORF">Tci_898579</name>
</gene>
<feature type="region of interest" description="Disordered" evidence="1">
    <location>
        <begin position="96"/>
        <end position="125"/>
    </location>
</feature>
<dbReference type="AlphaFoldDB" id="A0A699UVW1"/>
<organism evidence="3">
    <name type="scientific">Tanacetum cinerariifolium</name>
    <name type="common">Dalmatian daisy</name>
    <name type="synonym">Chrysanthemum cinerariifolium</name>
    <dbReference type="NCBI Taxonomy" id="118510"/>
    <lineage>
        <taxon>Eukaryota</taxon>
        <taxon>Viridiplantae</taxon>
        <taxon>Streptophyta</taxon>
        <taxon>Embryophyta</taxon>
        <taxon>Tracheophyta</taxon>
        <taxon>Spermatophyta</taxon>
        <taxon>Magnoliopsida</taxon>
        <taxon>eudicotyledons</taxon>
        <taxon>Gunneridae</taxon>
        <taxon>Pentapetalae</taxon>
        <taxon>asterids</taxon>
        <taxon>campanulids</taxon>
        <taxon>Asterales</taxon>
        <taxon>Asteraceae</taxon>
        <taxon>Asteroideae</taxon>
        <taxon>Anthemideae</taxon>
        <taxon>Anthemidinae</taxon>
        <taxon>Tanacetum</taxon>
    </lineage>
</organism>
<sequence>STRILAADFALVLLLATCPNRYLEPIGSRPILPPHLAPGRRAGRCAGFIGGPRPARALPGLVGRGAGRATRRQLLGQRAAGAGYLGQKRGFCGAAQPAAGGGHQPDRHAYRGAPGTGCQRAGRARKPEYRRGSVCYLDR</sequence>
<evidence type="ECO:0000256" key="1">
    <source>
        <dbReference type="SAM" id="MobiDB-lite"/>
    </source>
</evidence>
<reference evidence="3" key="1">
    <citation type="journal article" date="2019" name="Sci. Rep.">
        <title>Draft genome of Tanacetum cinerariifolium, the natural source of mosquito coil.</title>
        <authorList>
            <person name="Yamashiro T."/>
            <person name="Shiraishi A."/>
            <person name="Satake H."/>
            <person name="Nakayama K."/>
        </authorList>
    </citation>
    <scope>NUCLEOTIDE SEQUENCE</scope>
</reference>
<feature type="chain" id="PRO_5025458710" evidence="2">
    <location>
        <begin position="24"/>
        <end position="139"/>
    </location>
</feature>
<keyword evidence="2" id="KW-0732">Signal</keyword>
<protein>
    <submittedName>
        <fullName evidence="3">Uncharacterized protein</fullName>
    </submittedName>
</protein>
<comment type="caution">
    <text evidence="3">The sequence shown here is derived from an EMBL/GenBank/DDBJ whole genome shotgun (WGS) entry which is preliminary data.</text>
</comment>
<evidence type="ECO:0000313" key="3">
    <source>
        <dbReference type="EMBL" id="GFD26610.1"/>
    </source>
</evidence>
<dbReference type="EMBL" id="BKCJ011370197">
    <property type="protein sequence ID" value="GFD26610.1"/>
    <property type="molecule type" value="Genomic_DNA"/>
</dbReference>
<feature type="non-terminal residue" evidence="3">
    <location>
        <position position="1"/>
    </location>
</feature>
<evidence type="ECO:0000256" key="2">
    <source>
        <dbReference type="SAM" id="SignalP"/>
    </source>
</evidence>
<accession>A0A699UVW1</accession>